<evidence type="ECO:0000256" key="1">
    <source>
        <dbReference type="SAM" id="MobiDB-lite"/>
    </source>
</evidence>
<evidence type="ECO:0000313" key="2">
    <source>
        <dbReference type="EMBL" id="CAF9905841.1"/>
    </source>
</evidence>
<comment type="caution">
    <text evidence="2">The sequence shown here is derived from an EMBL/GenBank/DDBJ whole genome shotgun (WGS) entry which is preliminary data.</text>
</comment>
<dbReference type="OrthoDB" id="2367685at2759"/>
<evidence type="ECO:0000313" key="3">
    <source>
        <dbReference type="Proteomes" id="UP000664169"/>
    </source>
</evidence>
<reference evidence="2" key="1">
    <citation type="submission" date="2021-03" db="EMBL/GenBank/DDBJ databases">
        <authorList>
            <person name="Tagirdzhanova G."/>
        </authorList>
    </citation>
    <scope>NUCLEOTIDE SEQUENCE</scope>
</reference>
<accession>A0A8H3EN04</accession>
<name>A0A8H3EN04_9LECA</name>
<keyword evidence="3" id="KW-1185">Reference proteome</keyword>
<organism evidence="2 3">
    <name type="scientific">Gomphillus americanus</name>
    <dbReference type="NCBI Taxonomy" id="1940652"/>
    <lineage>
        <taxon>Eukaryota</taxon>
        <taxon>Fungi</taxon>
        <taxon>Dikarya</taxon>
        <taxon>Ascomycota</taxon>
        <taxon>Pezizomycotina</taxon>
        <taxon>Lecanoromycetes</taxon>
        <taxon>OSLEUM clade</taxon>
        <taxon>Ostropomycetidae</taxon>
        <taxon>Ostropales</taxon>
        <taxon>Graphidaceae</taxon>
        <taxon>Gomphilloideae</taxon>
        <taxon>Gomphillus</taxon>
    </lineage>
</organism>
<dbReference type="Gene3D" id="2.20.70.10">
    <property type="match status" value="1"/>
</dbReference>
<gene>
    <name evidence="2" type="ORF">GOMPHAMPRED_003385</name>
</gene>
<proteinExistence type="predicted"/>
<feature type="region of interest" description="Disordered" evidence="1">
    <location>
        <begin position="1"/>
        <end position="75"/>
    </location>
</feature>
<dbReference type="EMBL" id="CAJPDQ010000002">
    <property type="protein sequence ID" value="CAF9905841.1"/>
    <property type="molecule type" value="Genomic_DNA"/>
</dbReference>
<dbReference type="AlphaFoldDB" id="A0A8H3EN04"/>
<evidence type="ECO:0008006" key="4">
    <source>
        <dbReference type="Google" id="ProtNLM"/>
    </source>
</evidence>
<feature type="compositionally biased region" description="Basic and acidic residues" evidence="1">
    <location>
        <begin position="146"/>
        <end position="158"/>
    </location>
</feature>
<sequence length="267" mass="30539">MSQGDPPTYFQATGTKPGDPPRRSDSNIPPANRRSMEDESRDLPPGWVRTYDPQNSHQFFVDTTKDPPRSIWHHPYDDEEYLNTLPTAERERIHSLHHTPSKNDIISMDTDEEDHAGPSTSADLPPRPEKKNYGRRLKDKLTGTTHEQRQQERERREKEDEEAYRQHLHIRRAMTMAEQTGQPQFVGKDRYGRDLWFEPSYGMQGGYTPQGQMINPYASGIYQNPNNRFIRPSAPYNRPYGYGYGGGYGLPLMGGLVGGAMLGGLLF</sequence>
<dbReference type="Proteomes" id="UP000664169">
    <property type="component" value="Unassembled WGS sequence"/>
</dbReference>
<feature type="region of interest" description="Disordered" evidence="1">
    <location>
        <begin position="93"/>
        <end position="163"/>
    </location>
</feature>
<feature type="compositionally biased region" description="Polar residues" evidence="1">
    <location>
        <begin position="1"/>
        <end position="14"/>
    </location>
</feature>
<protein>
    <recommendedName>
        <fullName evidence="4">WW domain-containing protein</fullName>
    </recommendedName>
</protein>